<dbReference type="InterPro" id="IPR014038">
    <property type="entry name" value="EF1B_bsu/dsu_GNE"/>
</dbReference>
<keyword evidence="2" id="KW-0251">Elongation factor</keyword>
<keyword evidence="6" id="KW-1185">Reference proteome</keyword>
<dbReference type="GO" id="GO:0003746">
    <property type="term" value="F:translation elongation factor activity"/>
    <property type="evidence" value="ECO:0007669"/>
    <property type="project" value="UniProtKB-KW"/>
</dbReference>
<evidence type="ECO:0000256" key="2">
    <source>
        <dbReference type="ARBA" id="ARBA00022768"/>
    </source>
</evidence>
<dbReference type="Gene3D" id="3.30.70.60">
    <property type="match status" value="1"/>
</dbReference>
<proteinExistence type="inferred from homology"/>
<name>A0A565BMM9_9BRAS</name>
<dbReference type="OrthoDB" id="1071822at2759"/>
<dbReference type="Proteomes" id="UP000489600">
    <property type="component" value="Unassembled WGS sequence"/>
</dbReference>
<comment type="similarity">
    <text evidence="1">Belongs to the EF-1-beta/EF-1-delta family.</text>
</comment>
<accession>A0A565BMM9</accession>
<evidence type="ECO:0000256" key="1">
    <source>
        <dbReference type="ARBA" id="ARBA00007411"/>
    </source>
</evidence>
<organism evidence="5 6">
    <name type="scientific">Arabis nemorensis</name>
    <dbReference type="NCBI Taxonomy" id="586526"/>
    <lineage>
        <taxon>Eukaryota</taxon>
        <taxon>Viridiplantae</taxon>
        <taxon>Streptophyta</taxon>
        <taxon>Embryophyta</taxon>
        <taxon>Tracheophyta</taxon>
        <taxon>Spermatophyta</taxon>
        <taxon>Magnoliopsida</taxon>
        <taxon>eudicotyledons</taxon>
        <taxon>Gunneridae</taxon>
        <taxon>Pentapetalae</taxon>
        <taxon>rosids</taxon>
        <taxon>malvids</taxon>
        <taxon>Brassicales</taxon>
        <taxon>Brassicaceae</taxon>
        <taxon>Arabideae</taxon>
        <taxon>Arabis</taxon>
    </lineage>
</organism>
<evidence type="ECO:0000313" key="5">
    <source>
        <dbReference type="EMBL" id="VVB02836.1"/>
    </source>
</evidence>
<keyword evidence="3" id="KW-0648">Protein biosynthesis</keyword>
<dbReference type="InterPro" id="IPR014717">
    <property type="entry name" value="Transl_elong_EF1B/ribsomal_bS6"/>
</dbReference>
<evidence type="ECO:0000259" key="4">
    <source>
        <dbReference type="Pfam" id="PF00736"/>
    </source>
</evidence>
<dbReference type="Pfam" id="PF00736">
    <property type="entry name" value="EF1_GNE"/>
    <property type="match status" value="1"/>
</dbReference>
<dbReference type="AlphaFoldDB" id="A0A565BMM9"/>
<dbReference type="EMBL" id="CABITT030000004">
    <property type="protein sequence ID" value="VVB02836.1"/>
    <property type="molecule type" value="Genomic_DNA"/>
</dbReference>
<comment type="caution">
    <text evidence="5">The sequence shown here is derived from an EMBL/GenBank/DDBJ whole genome shotgun (WGS) entry which is preliminary data.</text>
</comment>
<feature type="domain" description="Translation elongation factor EF1B beta/delta subunit guanine nucleotide exchange" evidence="4">
    <location>
        <begin position="1"/>
        <end position="54"/>
    </location>
</feature>
<dbReference type="SUPFAM" id="SSF54984">
    <property type="entry name" value="eEF-1beta-like"/>
    <property type="match status" value="1"/>
</dbReference>
<reference evidence="5" key="1">
    <citation type="submission" date="2019-07" db="EMBL/GenBank/DDBJ databases">
        <authorList>
            <person name="Dittberner H."/>
        </authorList>
    </citation>
    <scope>NUCLEOTIDE SEQUENCE [LARGE SCALE GENOMIC DNA]</scope>
</reference>
<evidence type="ECO:0000313" key="6">
    <source>
        <dbReference type="Proteomes" id="UP000489600"/>
    </source>
</evidence>
<protein>
    <recommendedName>
        <fullName evidence="4">Translation elongation factor EF1B beta/delta subunit guanine nucleotide exchange domain-containing protein</fullName>
    </recommendedName>
</protein>
<evidence type="ECO:0000256" key="3">
    <source>
        <dbReference type="ARBA" id="ARBA00022917"/>
    </source>
</evidence>
<gene>
    <name evidence="5" type="ORF">ANE_LOCUS13280</name>
</gene>
<dbReference type="InterPro" id="IPR036219">
    <property type="entry name" value="eEF-1beta-like_sf"/>
</dbReference>
<sequence length="81" mass="9360">MKKLEENLRSIPMEGVIWGECKTKLIPIGYGVNLLWIISYTDEDHVYGDTLIDMYDDHVFGDCSSETSGLYECEFVLYTVR</sequence>